<evidence type="ECO:0000313" key="8">
    <source>
        <dbReference type="EMBL" id="CAF1364464.1"/>
    </source>
</evidence>
<accession>A0A815I729</accession>
<comment type="cofactor">
    <cofactor evidence="1">
        <name>FAD</name>
        <dbReference type="ChEBI" id="CHEBI:57692"/>
    </cofactor>
</comment>
<evidence type="ECO:0000256" key="1">
    <source>
        <dbReference type="ARBA" id="ARBA00001974"/>
    </source>
</evidence>
<dbReference type="EMBL" id="CAJOBC010071974">
    <property type="protein sequence ID" value="CAF4245665.1"/>
    <property type="molecule type" value="Genomic_DNA"/>
</dbReference>
<keyword evidence="11" id="KW-1185">Reference proteome</keyword>
<keyword evidence="5" id="KW-0503">Monooxygenase</keyword>
<dbReference type="Proteomes" id="UP000682733">
    <property type="component" value="Unassembled WGS sequence"/>
</dbReference>
<dbReference type="InterPro" id="IPR036188">
    <property type="entry name" value="FAD/NAD-bd_sf"/>
</dbReference>
<dbReference type="InterPro" id="IPR050493">
    <property type="entry name" value="FAD-dep_Monooxygenase_BioMet"/>
</dbReference>
<dbReference type="Proteomes" id="UP000681722">
    <property type="component" value="Unassembled WGS sequence"/>
</dbReference>
<gene>
    <name evidence="8" type="ORF">GPM918_LOCUS31544</name>
    <name evidence="7" type="ORF">OVA965_LOCUS28264</name>
    <name evidence="10" type="ORF">SRO942_LOCUS32193</name>
    <name evidence="9" type="ORF">TMI583_LOCUS29012</name>
</gene>
<keyword evidence="4" id="KW-0560">Oxidoreductase</keyword>
<dbReference type="PANTHER" id="PTHR13789:SF318">
    <property type="entry name" value="GERANYLGERANYL DIPHOSPHATE REDUCTASE"/>
    <property type="match status" value="1"/>
</dbReference>
<organism evidence="8 11">
    <name type="scientific">Didymodactylos carnosus</name>
    <dbReference type="NCBI Taxonomy" id="1234261"/>
    <lineage>
        <taxon>Eukaryota</taxon>
        <taxon>Metazoa</taxon>
        <taxon>Spiralia</taxon>
        <taxon>Gnathifera</taxon>
        <taxon>Rotifera</taxon>
        <taxon>Eurotatoria</taxon>
        <taxon>Bdelloidea</taxon>
        <taxon>Philodinida</taxon>
        <taxon>Philodinidae</taxon>
        <taxon>Didymodactylos</taxon>
    </lineage>
</organism>
<dbReference type="PANTHER" id="PTHR13789">
    <property type="entry name" value="MONOOXYGENASE"/>
    <property type="match status" value="1"/>
</dbReference>
<dbReference type="InterPro" id="IPR002938">
    <property type="entry name" value="FAD-bd"/>
</dbReference>
<sequence length="612" mass="69248">MIFEPSEPFHFSSIQAMKSVGLNHLVNDDHLVQSKRDRNTFLPFIWNLKRLAAVISEVAHSKGFSQNEIIELLNILTTQYIETLSKPKATPKLMLTHRLDNSTLKQNMRRSSIHGCLNMNQTNNYKHINWTAIPNYSMMTEIVRQLAISRAELSSQITLLNKRQRGMVLCMETPQIEYQFINDKINYADSKEGLMLTNDCDRKILTNALLSSQIDDSEPLQIPLMIVGGGIGGLATALCFARAGKRVHLLEKQPEFVEVGAGMQLAPNCSRLLDQLGVLKDVQRNAVFPKEIVWMDAISGEKLTGFDLGEKFVDTFGYAYMVVHRGDLLQALYRACLDSSLVTMESSKLIVNIEQCSSSVLLSCADGTRYNCELCVGADGLWSQTRKFVHDDGPPISVGYVTYRGTVPIAQVSAKAGRDNVLFWVGPDMHLVQYPIRRGEFYNQAAVFKSKQQPNETDEWGTTEELFQHFSIGCEAVRNALPLLKTNFRWPVYDREPLTTWSRGRLVLLGDAAHPMLQYAAQGAAQALEDAVALVSAYMKYDSDDIKAIFETYENERINLSSNVVRLAREIGEFAHKSGFEKIARDFLLRNHDVYDYDCLKWLYARKRRTSI</sequence>
<dbReference type="OrthoDB" id="9993796at2759"/>
<evidence type="ECO:0000313" key="9">
    <source>
        <dbReference type="EMBL" id="CAF4099969.1"/>
    </source>
</evidence>
<protein>
    <recommendedName>
        <fullName evidence="6">FAD-binding domain-containing protein</fullName>
    </recommendedName>
</protein>
<dbReference type="SUPFAM" id="SSF54373">
    <property type="entry name" value="FAD-linked reductases, C-terminal domain"/>
    <property type="match status" value="1"/>
</dbReference>
<evidence type="ECO:0000313" key="7">
    <source>
        <dbReference type="EMBL" id="CAF1294726.1"/>
    </source>
</evidence>
<dbReference type="EMBL" id="CAJNOK010019170">
    <property type="protein sequence ID" value="CAF1294726.1"/>
    <property type="molecule type" value="Genomic_DNA"/>
</dbReference>
<name>A0A815I729_9BILA</name>
<reference evidence="8" key="1">
    <citation type="submission" date="2021-02" db="EMBL/GenBank/DDBJ databases">
        <authorList>
            <person name="Nowell W R."/>
        </authorList>
    </citation>
    <scope>NUCLEOTIDE SEQUENCE</scope>
</reference>
<dbReference type="GO" id="GO:0071949">
    <property type="term" value="F:FAD binding"/>
    <property type="evidence" value="ECO:0007669"/>
    <property type="project" value="InterPro"/>
</dbReference>
<dbReference type="Pfam" id="PF01494">
    <property type="entry name" value="FAD_binding_3"/>
    <property type="match status" value="1"/>
</dbReference>
<dbReference type="GO" id="GO:0004497">
    <property type="term" value="F:monooxygenase activity"/>
    <property type="evidence" value="ECO:0007669"/>
    <property type="project" value="UniProtKB-KW"/>
</dbReference>
<evidence type="ECO:0000313" key="11">
    <source>
        <dbReference type="Proteomes" id="UP000663829"/>
    </source>
</evidence>
<evidence type="ECO:0000259" key="6">
    <source>
        <dbReference type="Pfam" id="PF01494"/>
    </source>
</evidence>
<evidence type="ECO:0000256" key="2">
    <source>
        <dbReference type="ARBA" id="ARBA00022630"/>
    </source>
</evidence>
<dbReference type="PRINTS" id="PR00420">
    <property type="entry name" value="RNGMNOXGNASE"/>
</dbReference>
<keyword evidence="2" id="KW-0285">Flavoprotein</keyword>
<evidence type="ECO:0000256" key="5">
    <source>
        <dbReference type="ARBA" id="ARBA00023033"/>
    </source>
</evidence>
<comment type="caution">
    <text evidence="8">The sequence shown here is derived from an EMBL/GenBank/DDBJ whole genome shotgun (WGS) entry which is preliminary data.</text>
</comment>
<evidence type="ECO:0000256" key="4">
    <source>
        <dbReference type="ARBA" id="ARBA00023002"/>
    </source>
</evidence>
<feature type="domain" description="FAD-binding" evidence="6">
    <location>
        <begin position="224"/>
        <end position="566"/>
    </location>
</feature>
<dbReference type="Gene3D" id="3.50.50.60">
    <property type="entry name" value="FAD/NAD(P)-binding domain"/>
    <property type="match status" value="1"/>
</dbReference>
<evidence type="ECO:0000256" key="3">
    <source>
        <dbReference type="ARBA" id="ARBA00022827"/>
    </source>
</evidence>
<dbReference type="SUPFAM" id="SSF51905">
    <property type="entry name" value="FAD/NAD(P)-binding domain"/>
    <property type="match status" value="1"/>
</dbReference>
<proteinExistence type="predicted"/>
<dbReference type="Proteomes" id="UP000663829">
    <property type="component" value="Unassembled WGS sequence"/>
</dbReference>
<keyword evidence="3" id="KW-0274">FAD</keyword>
<dbReference type="Proteomes" id="UP000677228">
    <property type="component" value="Unassembled WGS sequence"/>
</dbReference>
<evidence type="ECO:0000313" key="10">
    <source>
        <dbReference type="EMBL" id="CAF4245665.1"/>
    </source>
</evidence>
<dbReference type="AlphaFoldDB" id="A0A815I729"/>
<dbReference type="EMBL" id="CAJOBA010040742">
    <property type="protein sequence ID" value="CAF4099969.1"/>
    <property type="molecule type" value="Genomic_DNA"/>
</dbReference>
<dbReference type="EMBL" id="CAJNOQ010015590">
    <property type="protein sequence ID" value="CAF1364464.1"/>
    <property type="molecule type" value="Genomic_DNA"/>
</dbReference>